<organism evidence="1 2">
    <name type="scientific">Chryseobacterium camelliae</name>
    <dbReference type="NCBI Taxonomy" id="1265445"/>
    <lineage>
        <taxon>Bacteria</taxon>
        <taxon>Pseudomonadati</taxon>
        <taxon>Bacteroidota</taxon>
        <taxon>Flavobacteriia</taxon>
        <taxon>Flavobacteriales</taxon>
        <taxon>Weeksellaceae</taxon>
        <taxon>Chryseobacterium group</taxon>
        <taxon>Chryseobacterium</taxon>
    </lineage>
</organism>
<dbReference type="EMBL" id="JAUTAL010000001">
    <property type="protein sequence ID" value="MDQ1097570.1"/>
    <property type="molecule type" value="Genomic_DNA"/>
</dbReference>
<evidence type="ECO:0000313" key="2">
    <source>
        <dbReference type="Proteomes" id="UP001225072"/>
    </source>
</evidence>
<name>A0ABU0TKJ5_9FLAO</name>
<protein>
    <submittedName>
        <fullName evidence="1">Uncharacterized protein</fullName>
    </submittedName>
</protein>
<keyword evidence="2" id="KW-1185">Reference proteome</keyword>
<reference evidence="1 2" key="1">
    <citation type="submission" date="2023-07" db="EMBL/GenBank/DDBJ databases">
        <title>Functional and genomic diversity of the sorghum phyllosphere microbiome.</title>
        <authorList>
            <person name="Shade A."/>
        </authorList>
    </citation>
    <scope>NUCLEOTIDE SEQUENCE [LARGE SCALE GENOMIC DNA]</scope>
    <source>
        <strain evidence="1 2">SORGH_AS_1064</strain>
    </source>
</reference>
<dbReference type="Proteomes" id="UP001225072">
    <property type="component" value="Unassembled WGS sequence"/>
</dbReference>
<sequence length="44" mass="5375">MHIVVLTFLFFYKIFFDTCKNIEYCLIKIMVTRIKKKRSENQNG</sequence>
<comment type="caution">
    <text evidence="1">The sequence shown here is derived from an EMBL/GenBank/DDBJ whole genome shotgun (WGS) entry which is preliminary data.</text>
</comment>
<accession>A0ABU0TKJ5</accession>
<gene>
    <name evidence="1" type="ORF">QE404_002717</name>
</gene>
<evidence type="ECO:0000313" key="1">
    <source>
        <dbReference type="EMBL" id="MDQ1097570.1"/>
    </source>
</evidence>
<proteinExistence type="predicted"/>